<protein>
    <recommendedName>
        <fullName evidence="3">Lipoprotein</fullName>
    </recommendedName>
</protein>
<evidence type="ECO:0000313" key="2">
    <source>
        <dbReference type="Proteomes" id="UP000192486"/>
    </source>
</evidence>
<proteinExistence type="predicted"/>
<name>A0ABM6JSB3_SPOUR</name>
<dbReference type="RefSeq" id="WP_029053745.1">
    <property type="nucleotide sequence ID" value="NZ_CP015108.1"/>
</dbReference>
<keyword evidence="2" id="KW-1185">Reference proteome</keyword>
<organism evidence="1 2">
    <name type="scientific">Sporosarcina ureae</name>
    <dbReference type="NCBI Taxonomy" id="1571"/>
    <lineage>
        <taxon>Bacteria</taxon>
        <taxon>Bacillati</taxon>
        <taxon>Bacillota</taxon>
        <taxon>Bacilli</taxon>
        <taxon>Bacillales</taxon>
        <taxon>Caryophanaceae</taxon>
        <taxon>Sporosarcina</taxon>
    </lineage>
</organism>
<reference evidence="1 2" key="1">
    <citation type="submission" date="2016-04" db="EMBL/GenBank/DDBJ databases">
        <title>Comparative Genomics and Epigenetics of Sporosarcina ureae.</title>
        <authorList>
            <person name="Oliver A.S."/>
            <person name="Cooper K.K."/>
        </authorList>
    </citation>
    <scope>NUCLEOTIDE SEQUENCE [LARGE SCALE GENOMIC DNA]</scope>
    <source>
        <strain evidence="1 2">S204</strain>
    </source>
</reference>
<dbReference type="EMBL" id="CP015108">
    <property type="protein sequence ID" value="ARF13033.1"/>
    <property type="molecule type" value="Genomic_DNA"/>
</dbReference>
<gene>
    <name evidence="1" type="ORF">SporoS204_01865</name>
</gene>
<evidence type="ECO:0000313" key="1">
    <source>
        <dbReference type="EMBL" id="ARF13033.1"/>
    </source>
</evidence>
<dbReference type="Proteomes" id="UP000192486">
    <property type="component" value="Chromosome"/>
</dbReference>
<sequence>MKQLLVMVLCAALLIGCNTNRTLSYEEVTMKDLDKGDQVFYQHAQAENGVYLFYDTSDDKLVIYFNTSHENQEDYAVDFTNFDVESDGDTLHILYDKNQDEGESKTFQEQQFYEVQLDKEYETIELFENGDMAAFTSIYS</sequence>
<dbReference type="PROSITE" id="PS51257">
    <property type="entry name" value="PROKAR_LIPOPROTEIN"/>
    <property type="match status" value="1"/>
</dbReference>
<accession>A0ABM6JSB3</accession>
<evidence type="ECO:0008006" key="3">
    <source>
        <dbReference type="Google" id="ProtNLM"/>
    </source>
</evidence>